<reference evidence="2 3" key="1">
    <citation type="submission" date="2024-02" db="EMBL/GenBank/DDBJ databases">
        <title>Haloferula sargassicola NBRC 104335.</title>
        <authorList>
            <person name="Ichikawa N."/>
            <person name="Katano-Makiyama Y."/>
            <person name="Hidaka K."/>
        </authorList>
    </citation>
    <scope>NUCLEOTIDE SEQUENCE [LARGE SCALE GENOMIC DNA]</scope>
    <source>
        <strain evidence="2 3">NBRC 104335</strain>
    </source>
</reference>
<feature type="compositionally biased region" description="Pro residues" evidence="1">
    <location>
        <begin position="224"/>
        <end position="241"/>
    </location>
</feature>
<accession>A0ABP9US53</accession>
<keyword evidence="3" id="KW-1185">Reference proteome</keyword>
<organism evidence="2 3">
    <name type="scientific">Haloferula sargassicola</name>
    <dbReference type="NCBI Taxonomy" id="490096"/>
    <lineage>
        <taxon>Bacteria</taxon>
        <taxon>Pseudomonadati</taxon>
        <taxon>Verrucomicrobiota</taxon>
        <taxon>Verrucomicrobiia</taxon>
        <taxon>Verrucomicrobiales</taxon>
        <taxon>Verrucomicrobiaceae</taxon>
        <taxon>Haloferula</taxon>
    </lineage>
</organism>
<evidence type="ECO:0000313" key="2">
    <source>
        <dbReference type="EMBL" id="GAA5482834.1"/>
    </source>
</evidence>
<dbReference type="EMBL" id="BAABRI010000010">
    <property type="protein sequence ID" value="GAA5482834.1"/>
    <property type="molecule type" value="Genomic_DNA"/>
</dbReference>
<feature type="region of interest" description="Disordered" evidence="1">
    <location>
        <begin position="131"/>
        <end position="241"/>
    </location>
</feature>
<evidence type="ECO:0000313" key="3">
    <source>
        <dbReference type="Proteomes" id="UP001476282"/>
    </source>
</evidence>
<name>A0ABP9US53_9BACT</name>
<gene>
    <name evidence="2" type="ORF">Hsar01_02058</name>
</gene>
<feature type="region of interest" description="Disordered" evidence="1">
    <location>
        <begin position="60"/>
        <end position="98"/>
    </location>
</feature>
<evidence type="ECO:0000256" key="1">
    <source>
        <dbReference type="SAM" id="MobiDB-lite"/>
    </source>
</evidence>
<comment type="caution">
    <text evidence="2">The sequence shown here is derived from an EMBL/GenBank/DDBJ whole genome shotgun (WGS) entry which is preliminary data.</text>
</comment>
<protein>
    <submittedName>
        <fullName evidence="2">Uncharacterized protein</fullName>
    </submittedName>
</protein>
<dbReference type="Proteomes" id="UP001476282">
    <property type="component" value="Unassembled WGS sequence"/>
</dbReference>
<sequence>MLPSAAFCESDHFEEFVQDTPLKSTTTVSHFMHVSSHERQSGQGRETSVIRRAELASEAKLERERGGGGACDDPWTHRGKGECQASQAERIPSLPPHPAASNARCTISCFPAPQWMLDVLRIGEGNGFPHHHARIPQGLPHHAGGTPGTSGPLVAPPDPPSCLHEPSAAAPTPPSCLHEPPNAPPTAPSCLHGPMVRPPTAPSCAPNAPLDAKTARNPRAWHAFPPPDAPPPDPTDSSLPP</sequence>
<proteinExistence type="predicted"/>